<evidence type="ECO:0000313" key="4">
    <source>
        <dbReference type="Proteomes" id="UP000000390"/>
    </source>
</evidence>
<evidence type="ECO:0000256" key="1">
    <source>
        <dbReference type="SAM" id="Phobius"/>
    </source>
</evidence>
<feature type="transmembrane region" description="Helical" evidence="1">
    <location>
        <begin position="54"/>
        <end position="74"/>
    </location>
</feature>
<proteinExistence type="predicted"/>
<evidence type="ECO:0000313" key="2">
    <source>
        <dbReference type="EMBL" id="ADJ17014.1"/>
    </source>
</evidence>
<reference evidence="3 5" key="2">
    <citation type="journal article" date="2014" name="PLoS Genet.">
        <title>Phylogenetically driven sequencing of extremely halophilic archaea reveals strategies for static and dynamic osmo-response.</title>
        <authorList>
            <person name="Becker E.A."/>
            <person name="Seitzer P.M."/>
            <person name="Tritt A."/>
            <person name="Larsen D."/>
            <person name="Krusor M."/>
            <person name="Yao A.I."/>
            <person name="Wu D."/>
            <person name="Madern D."/>
            <person name="Eisen J.A."/>
            <person name="Darling A.E."/>
            <person name="Facciotti M.T."/>
        </authorList>
    </citation>
    <scope>NUCLEOTIDE SEQUENCE [LARGE SCALE GENOMIC DNA]</scope>
    <source>
        <strain evidence="3">B3</strain>
        <strain evidence="5">DSM 18796 / CECT 7217 / JCM 14584 / KCTC 4019 / B3</strain>
    </source>
</reference>
<dbReference type="EMBL" id="CP002064">
    <property type="protein sequence ID" value="ADJ17014.1"/>
    <property type="molecule type" value="Genomic_DNA"/>
</dbReference>
<evidence type="ECO:0000313" key="5">
    <source>
        <dbReference type="Proteomes" id="UP000011645"/>
    </source>
</evidence>
<keyword evidence="1" id="KW-1133">Transmembrane helix</keyword>
<geneLocation type="plasmid" evidence="2 4">
    <name>2</name>
</geneLocation>
<dbReference type="EMBL" id="AOHV01000019">
    <property type="protein sequence ID" value="ELY38823.1"/>
    <property type="molecule type" value="Genomic_DNA"/>
</dbReference>
<organism evidence="2 4">
    <name type="scientific">Halalkalicoccus jeotgali (strain DSM 18796 / CECT 7217 / JCM 14584 / KCTC 4019 / B3)</name>
    <dbReference type="NCBI Taxonomy" id="795797"/>
    <lineage>
        <taxon>Archaea</taxon>
        <taxon>Methanobacteriati</taxon>
        <taxon>Methanobacteriota</taxon>
        <taxon>Stenosarchaea group</taxon>
        <taxon>Halobacteria</taxon>
        <taxon>Halobacteriales</taxon>
        <taxon>Halococcaceae</taxon>
        <taxon>Halalkalicoccus</taxon>
    </lineage>
</organism>
<protein>
    <submittedName>
        <fullName evidence="2">Uncharacterized protein</fullName>
    </submittedName>
</protein>
<name>D8JCA7_HALJB</name>
<dbReference type="Proteomes" id="UP000011645">
    <property type="component" value="Unassembled WGS sequence"/>
</dbReference>
<dbReference type="KEGG" id="hje:HacjB3_18358"/>
<evidence type="ECO:0000313" key="3">
    <source>
        <dbReference type="EMBL" id="ELY38823.1"/>
    </source>
</evidence>
<gene>
    <name evidence="2" type="ordered locus">HacjB3_18358</name>
    <name evidence="3" type="ORF">C497_06559</name>
</gene>
<keyword evidence="1" id="KW-0472">Membrane</keyword>
<dbReference type="HOGENOM" id="CLU_2230289_0_0_2"/>
<reference evidence="2 4" key="1">
    <citation type="journal article" date="2010" name="J. Bacteriol.">
        <title>Complete genome sequence of Halalkalicoccus jeotgali B3(T), an extremely halophilic archaeon.</title>
        <authorList>
            <person name="Roh S.W."/>
            <person name="Nam Y.D."/>
            <person name="Nam S.H."/>
            <person name="Choi S.H."/>
            <person name="Park H.S."/>
            <person name="Bae J.W."/>
        </authorList>
    </citation>
    <scope>NUCLEOTIDE SEQUENCE [LARGE SCALE GENOMIC DNA]</scope>
    <source>
        <strain evidence="2">B3</strain>
        <strain evidence="4">DSM 18796 / CECT 7217 / JCM 14584 / KCTC 4019 / B3</strain>
        <plasmid evidence="4">2</plasmid>
    </source>
</reference>
<keyword evidence="2" id="KW-0614">Plasmid</keyword>
<accession>D8JCA7</accession>
<keyword evidence="1" id="KW-0812">Transmembrane</keyword>
<dbReference type="AlphaFoldDB" id="D8JCA7"/>
<dbReference type="Proteomes" id="UP000000390">
    <property type="component" value="Plasmid 2"/>
</dbReference>
<sequence length="105" mass="12079">MPVKFVEQSSPDFFEFRYIDRFTVDTPASSIRIISDLSMLERRYRLTGVEVPKVALRELILLFLLALAWCTVVAGRSRVLLERGPDCLTEEVHTFLVGRSKFAIE</sequence>
<keyword evidence="5" id="KW-1185">Reference proteome</keyword>